<protein>
    <submittedName>
        <fullName evidence="2">Type II toxin-antitoxin system YafQ family toxin</fullName>
    </submittedName>
</protein>
<dbReference type="Proteomes" id="UP000664601">
    <property type="component" value="Unassembled WGS sequence"/>
</dbReference>
<organism evidence="2 3">
    <name type="scientific">Candidatus Enterococcus moelleringii</name>
    <dbReference type="NCBI Taxonomy" id="2815325"/>
    <lineage>
        <taxon>Bacteria</taxon>
        <taxon>Bacillati</taxon>
        <taxon>Bacillota</taxon>
        <taxon>Bacilli</taxon>
        <taxon>Lactobacillales</taxon>
        <taxon>Enterococcaceae</taxon>
        <taxon>Enterococcus</taxon>
    </lineage>
</organism>
<reference evidence="2 3" key="1">
    <citation type="submission" date="2021-03" db="EMBL/GenBank/DDBJ databases">
        <title>Enterococcal diversity collection.</title>
        <authorList>
            <person name="Gilmore M.S."/>
            <person name="Schwartzman J."/>
            <person name="Van Tyne D."/>
            <person name="Martin M."/>
            <person name="Earl A.M."/>
            <person name="Manson A.L."/>
            <person name="Straub T."/>
            <person name="Salamzade R."/>
            <person name="Saavedra J."/>
            <person name="Lebreton F."/>
            <person name="Prichula J."/>
            <person name="Schaufler K."/>
            <person name="Gaca A."/>
            <person name="Sgardioli B."/>
            <person name="Wagenaar J."/>
            <person name="Strong T."/>
        </authorList>
    </citation>
    <scope>NUCLEOTIDE SEQUENCE [LARGE SCALE GENOMIC DNA]</scope>
    <source>
        <strain evidence="2 3">669A</strain>
    </source>
</reference>
<dbReference type="RefSeq" id="WP_207673840.1">
    <property type="nucleotide sequence ID" value="NZ_JAFREM010000018.1"/>
</dbReference>
<dbReference type="PANTHER" id="PTHR40588:SF1">
    <property type="entry name" value="MRNA INTERFERASE TOXIN YAFQ"/>
    <property type="match status" value="1"/>
</dbReference>
<dbReference type="NCBIfam" id="TIGR02385">
    <property type="entry name" value="RelE_StbE"/>
    <property type="match status" value="1"/>
</dbReference>
<dbReference type="EMBL" id="JAFREM010000018">
    <property type="protein sequence ID" value="MBO1306920.1"/>
    <property type="molecule type" value="Genomic_DNA"/>
</dbReference>
<dbReference type="SUPFAM" id="SSF143011">
    <property type="entry name" value="RelE-like"/>
    <property type="match status" value="1"/>
</dbReference>
<sequence>MKIKTIKSTPTFERDYKSLKKKHYNMDKLEKAIVHLSNRDTEILRRKYKDHALKGHLNGLRELHIEGDWLLMYQIKNDILELLLIATGSHDHIFR</sequence>
<comment type="caution">
    <text evidence="2">The sequence shown here is derived from an EMBL/GenBank/DDBJ whole genome shotgun (WGS) entry which is preliminary data.</text>
</comment>
<gene>
    <name evidence="2" type="ORF">JZO70_12150</name>
</gene>
<dbReference type="Pfam" id="PF15738">
    <property type="entry name" value="YafQ_toxin"/>
    <property type="match status" value="1"/>
</dbReference>
<name>A0ABS3LBA1_9ENTE</name>
<evidence type="ECO:0000313" key="2">
    <source>
        <dbReference type="EMBL" id="MBO1306920.1"/>
    </source>
</evidence>
<dbReference type="InterPro" id="IPR035093">
    <property type="entry name" value="RelE/ParE_toxin_dom_sf"/>
</dbReference>
<evidence type="ECO:0000313" key="3">
    <source>
        <dbReference type="Proteomes" id="UP000664601"/>
    </source>
</evidence>
<dbReference type="InterPro" id="IPR004386">
    <property type="entry name" value="Toxin_YafQ-like"/>
</dbReference>
<dbReference type="PANTHER" id="PTHR40588">
    <property type="entry name" value="MRNA INTERFERASE TOXIN YAFQ"/>
    <property type="match status" value="1"/>
</dbReference>
<dbReference type="Gene3D" id="3.30.2310.20">
    <property type="entry name" value="RelE-like"/>
    <property type="match status" value="1"/>
</dbReference>
<proteinExistence type="predicted"/>
<evidence type="ECO:0000256" key="1">
    <source>
        <dbReference type="ARBA" id="ARBA00022649"/>
    </source>
</evidence>
<dbReference type="InterPro" id="IPR007712">
    <property type="entry name" value="RelE/ParE_toxin"/>
</dbReference>
<dbReference type="PIRSF" id="PIRSF006156">
    <property type="entry name" value="YafQ"/>
    <property type="match status" value="1"/>
</dbReference>
<keyword evidence="3" id="KW-1185">Reference proteome</keyword>
<keyword evidence="1" id="KW-1277">Toxin-antitoxin system</keyword>
<accession>A0ABS3LBA1</accession>